<keyword evidence="4" id="KW-1185">Reference proteome</keyword>
<dbReference type="Pfam" id="PF01425">
    <property type="entry name" value="Amidase"/>
    <property type="match status" value="2"/>
</dbReference>
<dbReference type="OrthoDB" id="421993at2759"/>
<accession>A0A830H9Q3</accession>
<feature type="domain" description="Amidase" evidence="2">
    <location>
        <begin position="85"/>
        <end position="437"/>
    </location>
</feature>
<protein>
    <recommendedName>
        <fullName evidence="2">Amidase domain-containing protein</fullName>
    </recommendedName>
</protein>
<comment type="similarity">
    <text evidence="1">Belongs to the amidase family.</text>
</comment>
<gene>
    <name evidence="3" type="ORF">PPROV_000256800</name>
</gene>
<dbReference type="PANTHER" id="PTHR11895:SF7">
    <property type="entry name" value="GLUTAMYL-TRNA(GLN) AMIDOTRANSFERASE SUBUNIT A, MITOCHONDRIAL"/>
    <property type="match status" value="1"/>
</dbReference>
<comment type="caution">
    <text evidence="3">The sequence shown here is derived from an EMBL/GenBank/DDBJ whole genome shotgun (WGS) entry which is preliminary data.</text>
</comment>
<proteinExistence type="inferred from homology"/>
<reference evidence="3" key="1">
    <citation type="submission" date="2020-10" db="EMBL/GenBank/DDBJ databases">
        <title>Unveiling of a novel bifunctional photoreceptor, Dualchrome1, isolated from a cosmopolitan green alga.</title>
        <authorList>
            <person name="Suzuki S."/>
            <person name="Kawachi M."/>
        </authorList>
    </citation>
    <scope>NUCLEOTIDE SEQUENCE</scope>
    <source>
        <strain evidence="3">NIES 2893</strain>
    </source>
</reference>
<dbReference type="GO" id="GO:0050567">
    <property type="term" value="F:glutaminyl-tRNA synthase (glutamine-hydrolyzing) activity"/>
    <property type="evidence" value="ECO:0007669"/>
    <property type="project" value="TreeGrafter"/>
</dbReference>
<dbReference type="GO" id="GO:0032543">
    <property type="term" value="P:mitochondrial translation"/>
    <property type="evidence" value="ECO:0007669"/>
    <property type="project" value="TreeGrafter"/>
</dbReference>
<feature type="domain" description="Amidase" evidence="2">
    <location>
        <begin position="486"/>
        <end position="571"/>
    </location>
</feature>
<evidence type="ECO:0000313" key="4">
    <source>
        <dbReference type="Proteomes" id="UP000660262"/>
    </source>
</evidence>
<dbReference type="AlphaFoldDB" id="A0A830H9Q3"/>
<dbReference type="PROSITE" id="PS00571">
    <property type="entry name" value="AMIDASES"/>
    <property type="match status" value="1"/>
</dbReference>
<dbReference type="Gene3D" id="3.90.1300.10">
    <property type="entry name" value="Amidase signature (AS) domain"/>
    <property type="match status" value="1"/>
</dbReference>
<dbReference type="PANTHER" id="PTHR11895">
    <property type="entry name" value="TRANSAMIDASE"/>
    <property type="match status" value="1"/>
</dbReference>
<name>A0A830H9Q3_9CHLO</name>
<sequence length="588" mass="60706">MASGVETLLGCARLLRKNLVEPASLLALSRSRHLSYNPLYNYACSSWLWEEEETENLAPRSLGGVVVNDTFVDSFGGSCGSPSGSTSSFVAGIPLVVKDNIAVAGHVMQAASAALRDSLCVADADAVASLRHNGARLVLRTNMDEFGFGSFGIHSPLYGTCRNARDATRVAGGSSSGSATAVALGVVPAALGTDTGGSVRLPACYQGIVGYRPSYGLVSRQGLVAYASSMDTAAVLARYTPDACAVLESMVHPVRDDDTAVLDAHRLVPPRLGALYCDAMAQAAAADDNNDDVDAHVAPLNGVRVAVLSRECFPPNTSSAVCTAHERAAEVLRSLGAHVTDDVHLPLAHGHAAVSAYYAVAMAEAASNLARYGAVPTRYGPPVGSLGALLGDEAVRRVLTGTALLGYGVAADYRAVASSVRRAIAREYRALFRGRCDGSEMFCPDVASALGQHMQRLERAFEQEDARESTTAALSCTKSMLSSQPAHPQYHILLTPAAPTAAPTLEGAAAAAASSAVDSTNMAFDADAFLAAPSLAGHPAVSVPAGVDANEGSMPVGIQLVGDVGADVFLLGVASALSARLLQRNVAL</sequence>
<dbReference type="Proteomes" id="UP000660262">
    <property type="component" value="Unassembled WGS sequence"/>
</dbReference>
<dbReference type="GO" id="GO:0005739">
    <property type="term" value="C:mitochondrion"/>
    <property type="evidence" value="ECO:0007669"/>
    <property type="project" value="TreeGrafter"/>
</dbReference>
<organism evidence="3 4">
    <name type="scientific">Pycnococcus provasolii</name>
    <dbReference type="NCBI Taxonomy" id="41880"/>
    <lineage>
        <taxon>Eukaryota</taxon>
        <taxon>Viridiplantae</taxon>
        <taxon>Chlorophyta</taxon>
        <taxon>Pseudoscourfieldiophyceae</taxon>
        <taxon>Pseudoscourfieldiales</taxon>
        <taxon>Pycnococcaceae</taxon>
        <taxon>Pycnococcus</taxon>
    </lineage>
</organism>
<dbReference type="GO" id="GO:0070681">
    <property type="term" value="P:glutaminyl-tRNAGln biosynthesis via transamidation"/>
    <property type="evidence" value="ECO:0007669"/>
    <property type="project" value="TreeGrafter"/>
</dbReference>
<dbReference type="GO" id="GO:0030956">
    <property type="term" value="C:glutamyl-tRNA(Gln) amidotransferase complex"/>
    <property type="evidence" value="ECO:0007669"/>
    <property type="project" value="TreeGrafter"/>
</dbReference>
<dbReference type="InterPro" id="IPR020556">
    <property type="entry name" value="Amidase_CS"/>
</dbReference>
<evidence type="ECO:0000256" key="1">
    <source>
        <dbReference type="ARBA" id="ARBA00009199"/>
    </source>
</evidence>
<dbReference type="InterPro" id="IPR036928">
    <property type="entry name" value="AS_sf"/>
</dbReference>
<evidence type="ECO:0000313" key="3">
    <source>
        <dbReference type="EMBL" id="GHP03814.1"/>
    </source>
</evidence>
<dbReference type="SUPFAM" id="SSF75304">
    <property type="entry name" value="Amidase signature (AS) enzymes"/>
    <property type="match status" value="1"/>
</dbReference>
<dbReference type="InterPro" id="IPR023631">
    <property type="entry name" value="Amidase_dom"/>
</dbReference>
<dbReference type="EMBL" id="BNJQ01000006">
    <property type="protein sequence ID" value="GHP03814.1"/>
    <property type="molecule type" value="Genomic_DNA"/>
</dbReference>
<evidence type="ECO:0000259" key="2">
    <source>
        <dbReference type="Pfam" id="PF01425"/>
    </source>
</evidence>
<dbReference type="InterPro" id="IPR000120">
    <property type="entry name" value="Amidase"/>
</dbReference>